<dbReference type="GO" id="GO:0004386">
    <property type="term" value="F:helicase activity"/>
    <property type="evidence" value="ECO:0007669"/>
    <property type="project" value="UniProtKB-KW"/>
</dbReference>
<keyword evidence="1" id="KW-0347">Helicase</keyword>
<name>A0A2Z7C882_9LAMI</name>
<accession>A0A2Z7C882</accession>
<evidence type="ECO:0000313" key="1">
    <source>
        <dbReference type="EMBL" id="KZV43104.1"/>
    </source>
</evidence>
<dbReference type="EMBL" id="KQ998209">
    <property type="protein sequence ID" value="KZV43104.1"/>
    <property type="molecule type" value="Genomic_DNA"/>
</dbReference>
<evidence type="ECO:0000313" key="2">
    <source>
        <dbReference type="Proteomes" id="UP000250235"/>
    </source>
</evidence>
<sequence>MRGQRAWHRAASARWGAAMRGGAEANLKSFCLIRSEKQRLDTIMASIVLKDPSHSSDITVGEPWRIRIPSPGEAAEEQNRPGNVQYYSIITQYEPFIGCLVSYLAGVKAPGSNQNHRETGSSWKSHFQNPPPMLNTLSSVFMRESRIQYLCDPQWFRDTASRGPTTIVAPESQFRTCPTGSCTTKTSNLSTRQMVTTWKVRMRVVR</sequence>
<proteinExistence type="predicted"/>
<dbReference type="Proteomes" id="UP000250235">
    <property type="component" value="Unassembled WGS sequence"/>
</dbReference>
<keyword evidence="1" id="KW-0067">ATP-binding</keyword>
<organism evidence="1 2">
    <name type="scientific">Dorcoceras hygrometricum</name>
    <dbReference type="NCBI Taxonomy" id="472368"/>
    <lineage>
        <taxon>Eukaryota</taxon>
        <taxon>Viridiplantae</taxon>
        <taxon>Streptophyta</taxon>
        <taxon>Embryophyta</taxon>
        <taxon>Tracheophyta</taxon>
        <taxon>Spermatophyta</taxon>
        <taxon>Magnoliopsida</taxon>
        <taxon>eudicotyledons</taxon>
        <taxon>Gunneridae</taxon>
        <taxon>Pentapetalae</taxon>
        <taxon>asterids</taxon>
        <taxon>lamiids</taxon>
        <taxon>Lamiales</taxon>
        <taxon>Gesneriaceae</taxon>
        <taxon>Didymocarpoideae</taxon>
        <taxon>Trichosporeae</taxon>
        <taxon>Loxocarpinae</taxon>
        <taxon>Dorcoceras</taxon>
    </lineage>
</organism>
<keyword evidence="2" id="KW-1185">Reference proteome</keyword>
<keyword evidence="1" id="KW-0547">Nucleotide-binding</keyword>
<protein>
    <submittedName>
        <fullName evidence="1">ATP-dependent DNA helicase Q-like 1</fullName>
    </submittedName>
</protein>
<dbReference type="AlphaFoldDB" id="A0A2Z7C882"/>
<gene>
    <name evidence="1" type="ORF">F511_04496</name>
</gene>
<keyword evidence="1" id="KW-0378">Hydrolase</keyword>
<reference evidence="1 2" key="1">
    <citation type="journal article" date="2015" name="Proc. Natl. Acad. Sci. U.S.A.">
        <title>The resurrection genome of Boea hygrometrica: A blueprint for survival of dehydration.</title>
        <authorList>
            <person name="Xiao L."/>
            <person name="Yang G."/>
            <person name="Zhang L."/>
            <person name="Yang X."/>
            <person name="Zhao S."/>
            <person name="Ji Z."/>
            <person name="Zhou Q."/>
            <person name="Hu M."/>
            <person name="Wang Y."/>
            <person name="Chen M."/>
            <person name="Xu Y."/>
            <person name="Jin H."/>
            <person name="Xiao X."/>
            <person name="Hu G."/>
            <person name="Bao F."/>
            <person name="Hu Y."/>
            <person name="Wan P."/>
            <person name="Li L."/>
            <person name="Deng X."/>
            <person name="Kuang T."/>
            <person name="Xiang C."/>
            <person name="Zhu J.K."/>
            <person name="Oliver M.J."/>
            <person name="He Y."/>
        </authorList>
    </citation>
    <scope>NUCLEOTIDE SEQUENCE [LARGE SCALE GENOMIC DNA]</scope>
    <source>
        <strain evidence="2">cv. XS01</strain>
    </source>
</reference>